<dbReference type="AlphaFoldDB" id="A0AAD9SU00"/>
<keyword evidence="2" id="KW-0472">Membrane</keyword>
<feature type="region of interest" description="Disordered" evidence="1">
    <location>
        <begin position="955"/>
        <end position="984"/>
    </location>
</feature>
<feature type="compositionally biased region" description="Low complexity" evidence="1">
    <location>
        <begin position="698"/>
        <end position="707"/>
    </location>
</feature>
<dbReference type="Proteomes" id="UP001285354">
    <property type="component" value="Unassembled WGS sequence"/>
</dbReference>
<feature type="compositionally biased region" description="Low complexity" evidence="1">
    <location>
        <begin position="28"/>
        <end position="42"/>
    </location>
</feature>
<reference evidence="3" key="1">
    <citation type="submission" date="2023-06" db="EMBL/GenBank/DDBJ databases">
        <title>Draft genome of Marssonina rosae.</title>
        <authorList>
            <person name="Cheng Q."/>
        </authorList>
    </citation>
    <scope>NUCLEOTIDE SEQUENCE</scope>
    <source>
        <strain evidence="3">R4</strain>
    </source>
</reference>
<feature type="compositionally biased region" description="Basic and acidic residues" evidence="1">
    <location>
        <begin position="644"/>
        <end position="658"/>
    </location>
</feature>
<feature type="compositionally biased region" description="Low complexity" evidence="1">
    <location>
        <begin position="161"/>
        <end position="174"/>
    </location>
</feature>
<feature type="compositionally biased region" description="Basic and acidic residues" evidence="1">
    <location>
        <begin position="590"/>
        <end position="604"/>
    </location>
</feature>
<feature type="region of interest" description="Disordered" evidence="1">
    <location>
        <begin position="1"/>
        <end position="174"/>
    </location>
</feature>
<evidence type="ECO:0000256" key="1">
    <source>
        <dbReference type="SAM" id="MobiDB-lite"/>
    </source>
</evidence>
<dbReference type="PANTHER" id="PTHR38426">
    <property type="entry name" value="MAINTENANCE OF TELOMERE CAPPING PROTEIN 4"/>
    <property type="match status" value="1"/>
</dbReference>
<accession>A0AAD9SU00</accession>
<dbReference type="EMBL" id="JAUBYV010000012">
    <property type="protein sequence ID" value="KAK2623691.1"/>
    <property type="molecule type" value="Genomic_DNA"/>
</dbReference>
<feature type="region of interest" description="Disordered" evidence="1">
    <location>
        <begin position="863"/>
        <end position="906"/>
    </location>
</feature>
<feature type="compositionally biased region" description="Low complexity" evidence="1">
    <location>
        <begin position="341"/>
        <end position="354"/>
    </location>
</feature>
<keyword evidence="4" id="KW-1185">Reference proteome</keyword>
<keyword evidence="2" id="KW-1133">Transmembrane helix</keyword>
<organism evidence="3 4">
    <name type="scientific">Diplocarpon rosae</name>
    <dbReference type="NCBI Taxonomy" id="946125"/>
    <lineage>
        <taxon>Eukaryota</taxon>
        <taxon>Fungi</taxon>
        <taxon>Dikarya</taxon>
        <taxon>Ascomycota</taxon>
        <taxon>Pezizomycotina</taxon>
        <taxon>Leotiomycetes</taxon>
        <taxon>Helotiales</taxon>
        <taxon>Drepanopezizaceae</taxon>
        <taxon>Diplocarpon</taxon>
    </lineage>
</organism>
<gene>
    <name evidence="3" type="ORF">QTJ16_006872</name>
</gene>
<comment type="caution">
    <text evidence="3">The sequence shown here is derived from an EMBL/GenBank/DDBJ whole genome shotgun (WGS) entry which is preliminary data.</text>
</comment>
<feature type="compositionally biased region" description="Polar residues" evidence="1">
    <location>
        <begin position="57"/>
        <end position="69"/>
    </location>
</feature>
<evidence type="ECO:0000256" key="2">
    <source>
        <dbReference type="SAM" id="Phobius"/>
    </source>
</evidence>
<feature type="region of interest" description="Disordered" evidence="1">
    <location>
        <begin position="247"/>
        <end position="269"/>
    </location>
</feature>
<proteinExistence type="predicted"/>
<evidence type="ECO:0000313" key="4">
    <source>
        <dbReference type="Proteomes" id="UP001285354"/>
    </source>
</evidence>
<evidence type="ECO:0000313" key="3">
    <source>
        <dbReference type="EMBL" id="KAK2623691.1"/>
    </source>
</evidence>
<keyword evidence="2" id="KW-0812">Transmembrane</keyword>
<dbReference type="InterPro" id="IPR038769">
    <property type="entry name" value="MTC4"/>
</dbReference>
<feature type="compositionally biased region" description="Polar residues" evidence="1">
    <location>
        <begin position="1"/>
        <end position="19"/>
    </location>
</feature>
<dbReference type="PANTHER" id="PTHR38426:SF1">
    <property type="entry name" value="MAINTENANCE OF TELOMERE CAPPING PROTEIN 4"/>
    <property type="match status" value="1"/>
</dbReference>
<feature type="transmembrane region" description="Helical" evidence="2">
    <location>
        <begin position="1223"/>
        <end position="1243"/>
    </location>
</feature>
<feature type="compositionally biased region" description="Basic residues" evidence="1">
    <location>
        <begin position="247"/>
        <end position="256"/>
    </location>
</feature>
<feature type="region of interest" description="Disordered" evidence="1">
    <location>
        <begin position="644"/>
        <end position="847"/>
    </location>
</feature>
<feature type="compositionally biased region" description="Basic and acidic residues" evidence="1">
    <location>
        <begin position="879"/>
        <end position="891"/>
    </location>
</feature>
<feature type="compositionally biased region" description="Polar residues" evidence="1">
    <location>
        <begin position="112"/>
        <end position="130"/>
    </location>
</feature>
<feature type="region of interest" description="Disordered" evidence="1">
    <location>
        <begin position="338"/>
        <end position="377"/>
    </location>
</feature>
<protein>
    <submittedName>
        <fullName evidence="3">Uncharacterized protein</fullName>
    </submittedName>
</protein>
<feature type="region of interest" description="Disordered" evidence="1">
    <location>
        <begin position="590"/>
        <end position="627"/>
    </location>
</feature>
<name>A0AAD9SU00_9HELO</name>
<feature type="compositionally biased region" description="Basic and acidic residues" evidence="1">
    <location>
        <begin position="770"/>
        <end position="784"/>
    </location>
</feature>
<sequence>MTSSQHVSPGHSQYRNASDSPIDRRNTSSTFSSSSRYVAASSETGESSRVAGRQTRNRATSIDSLSNGEEGTLDIDEPGQDGLGTHRSRRRDRTKGGFLLSNSTFERPAESSGRSTATDSFPRQRQFTQEQKGKGASRSSEKNYGRSRSNLGTSVGGRPPTANITNAGTANGNIATSGRRALGIETRDYEPAAKVTATALDVESAKIVNLALNLSESRRNAQRRIVSTPLPPALGPGESFTGSSLRRHLQQQRRVSRNVSPKPDRVERTMAASPRLISGQRINSTFHAAFESHPEAQYQYHFSASTLARAEKAKKAIELMAQYRRLLQYVPPLKPQAAEKAGTASSAGTAPGSPVLSSPLDPLRPMPNTSLSRTLGRPYNPLQYIRNRKVRSRNSRAIDGEALGFADLEKVSSWVDAVSQHALSENAYATDFLTMPQFSKAAEDAVSPLGSSHSSLGKSHGAPVKAKRPRNDWIIDPVDMIADIFWLEQDDNRKLIEDRHGQKIFSQTYEPKRPVSRIIQELDPKKIASPKERTEDLGIDLRLDTKLPQFKSVKLEPERFPDLSTSKARRKFREVRAAAGLHHGYSGSIREIRQVRSSRSRSDDWDSSDSDYAPKKQGHSGNADDIVSQGKDILEKQMMEIIAREARETSETTRDSKGRRSSIAMPKPPPKDIGETPANGSGGHSRSTSSLKGRRRSTQTGSSGRPSLEVPVSHSRASFEEYNTTAPNSPAAGPSDGDRVISSLDLSSRRSRPTSPSRRPLSRMRSKIRPFIERNHDTGNHFDDDTTLANSIEYDLDTPDSRRRSISPTKKIVSRMADESQKSSKNPGSVRKGKGEESGIRGLFKNARNPVSRVSDLIRKRDSSAGIGSGFSTDDSDLEEIRSPKDVHSRDSSVGAPLDDFDEASPESEKLSYMNGMPSLPVFTSPFESRGRPTRVQGEQAFLDADFQSRRIVQREKHKKYGPDQPLDPTPRIDVHNASPTPFSKKNILDEYRRNSSVSDFDSRRNSLSGSVYTADTRPNSILGIPGKRRNALPITGLANLETSRSHRQSLDRQWSISDRSPSELRGPMNRREIARVRALLLSSGIKAKEISRRAGELRNLSSESSSPYFKIAVMAREDMEPVQKSQLHRLAARIISDDVQLSSQKWQESADNFVKTTAPLLLSRISELQHKLADNLTPATRTAADDADEVSKDLVTSQMLKVKRIGDKVDKMTRTRRRKFRWARRGGWVVVEWLLVGVMWYVWFMVVIARVVMGIGRGVVASIRWLFWL</sequence>